<dbReference type="GO" id="GO:0008818">
    <property type="term" value="F:cobalamin 5'-phosphate synthase activity"/>
    <property type="evidence" value="ECO:0007669"/>
    <property type="project" value="UniProtKB-UniRule"/>
</dbReference>
<dbReference type="InterPro" id="IPR003805">
    <property type="entry name" value="CobS"/>
</dbReference>
<evidence type="ECO:0000256" key="12">
    <source>
        <dbReference type="ARBA" id="ARBA00022989"/>
    </source>
</evidence>
<proteinExistence type="inferred from homology"/>
<dbReference type="EMBL" id="AFOC01000061">
    <property type="protein sequence ID" value="EGV50822.1"/>
    <property type="molecule type" value="Genomic_DNA"/>
</dbReference>
<keyword evidence="13 19" id="KW-0472">Membrane</keyword>
<dbReference type="PATRIC" id="fig|1048808.3.peg.2164"/>
<name>G2DEW0_9GAMM</name>
<evidence type="ECO:0000256" key="13">
    <source>
        <dbReference type="ARBA" id="ARBA00023136"/>
    </source>
</evidence>
<evidence type="ECO:0000256" key="18">
    <source>
        <dbReference type="ARBA" id="ARBA00049504"/>
    </source>
</evidence>
<dbReference type="Pfam" id="PF02654">
    <property type="entry name" value="CobS"/>
    <property type="match status" value="1"/>
</dbReference>
<evidence type="ECO:0000256" key="17">
    <source>
        <dbReference type="ARBA" id="ARBA00048623"/>
    </source>
</evidence>
<dbReference type="EC" id="2.7.8.26" evidence="5 19"/>
<keyword evidence="12 19" id="KW-1133">Transmembrane helix</keyword>
<evidence type="ECO:0000256" key="9">
    <source>
        <dbReference type="ARBA" id="ARBA00022679"/>
    </source>
</evidence>
<comment type="catalytic activity">
    <reaction evidence="18 19">
        <text>alpha-ribazole 5'-phosphate + adenosylcob(III)inamide-GDP = adenosylcob(III)alamin 5'-phosphate + GMP + H(+)</text>
        <dbReference type="Rhea" id="RHEA:23560"/>
        <dbReference type="ChEBI" id="CHEBI:15378"/>
        <dbReference type="ChEBI" id="CHEBI:57918"/>
        <dbReference type="ChEBI" id="CHEBI:58115"/>
        <dbReference type="ChEBI" id="CHEBI:60487"/>
        <dbReference type="ChEBI" id="CHEBI:60493"/>
        <dbReference type="EC" id="2.7.8.26"/>
    </reaction>
</comment>
<evidence type="ECO:0000256" key="5">
    <source>
        <dbReference type="ARBA" id="ARBA00013200"/>
    </source>
</evidence>
<organism evidence="20 21">
    <name type="scientific">endosymbiont of Riftia pachyptila</name>
    <name type="common">vent Ph05</name>
    <dbReference type="NCBI Taxonomy" id="1048808"/>
    <lineage>
        <taxon>Bacteria</taxon>
        <taxon>Pseudomonadati</taxon>
        <taxon>Pseudomonadota</taxon>
        <taxon>Gammaproteobacteria</taxon>
        <taxon>sulfur-oxidizing symbionts</taxon>
    </lineage>
</organism>
<evidence type="ECO:0000256" key="11">
    <source>
        <dbReference type="ARBA" id="ARBA00022842"/>
    </source>
</evidence>
<evidence type="ECO:0000256" key="3">
    <source>
        <dbReference type="ARBA" id="ARBA00004663"/>
    </source>
</evidence>
<dbReference type="PANTHER" id="PTHR34148">
    <property type="entry name" value="ADENOSYLCOBINAMIDE-GDP RIBAZOLETRANSFERASE"/>
    <property type="match status" value="1"/>
</dbReference>
<dbReference type="GO" id="GO:0005886">
    <property type="term" value="C:plasma membrane"/>
    <property type="evidence" value="ECO:0007669"/>
    <property type="project" value="UniProtKB-SubCell"/>
</dbReference>
<comment type="cofactor">
    <cofactor evidence="1 19">
        <name>Mg(2+)</name>
        <dbReference type="ChEBI" id="CHEBI:18420"/>
    </cofactor>
</comment>
<feature type="transmembrane region" description="Helical" evidence="19">
    <location>
        <begin position="77"/>
        <end position="96"/>
    </location>
</feature>
<feature type="transmembrane region" description="Helical" evidence="19">
    <location>
        <begin position="197"/>
        <end position="228"/>
    </location>
</feature>
<evidence type="ECO:0000313" key="21">
    <source>
        <dbReference type="Proteomes" id="UP000004491"/>
    </source>
</evidence>
<evidence type="ECO:0000256" key="4">
    <source>
        <dbReference type="ARBA" id="ARBA00010561"/>
    </source>
</evidence>
<feature type="transmembrane region" description="Helical" evidence="19">
    <location>
        <begin position="50"/>
        <end position="70"/>
    </location>
</feature>
<comment type="pathway">
    <text evidence="3 19">Cofactor biosynthesis; adenosylcobalamin biosynthesis; adenosylcobalamin from cob(II)yrinate a,c-diamide: step 7/7.</text>
</comment>
<evidence type="ECO:0000256" key="15">
    <source>
        <dbReference type="ARBA" id="ARBA00032605"/>
    </source>
</evidence>
<keyword evidence="7 19" id="KW-1003">Cell membrane</keyword>
<dbReference type="GO" id="GO:0051073">
    <property type="term" value="F:adenosylcobinamide-GDP ribazoletransferase activity"/>
    <property type="evidence" value="ECO:0007669"/>
    <property type="project" value="UniProtKB-UniRule"/>
</dbReference>
<comment type="catalytic activity">
    <reaction evidence="17 19">
        <text>alpha-ribazole + adenosylcob(III)inamide-GDP = adenosylcob(III)alamin + GMP + H(+)</text>
        <dbReference type="Rhea" id="RHEA:16049"/>
        <dbReference type="ChEBI" id="CHEBI:10329"/>
        <dbReference type="ChEBI" id="CHEBI:15378"/>
        <dbReference type="ChEBI" id="CHEBI:18408"/>
        <dbReference type="ChEBI" id="CHEBI:58115"/>
        <dbReference type="ChEBI" id="CHEBI:60487"/>
        <dbReference type="EC" id="2.7.8.26"/>
    </reaction>
</comment>
<keyword evidence="9 19" id="KW-0808">Transferase</keyword>
<dbReference type="PANTHER" id="PTHR34148:SF1">
    <property type="entry name" value="ADENOSYLCOBINAMIDE-GDP RIBAZOLETRANSFERASE"/>
    <property type="match status" value="1"/>
</dbReference>
<keyword evidence="21" id="KW-1185">Reference proteome</keyword>
<reference evidence="20" key="1">
    <citation type="journal article" date="2011" name="ISME J.">
        <title>The endosymbionts of the deep-sea tubeworms Riftia pachyptila and Tevnia jerichonana share an identical physiology as revealed by proteogenomic analyses.</title>
        <authorList>
            <person name="Gardebrecht A."/>
            <person name="Markert S."/>
            <person name="Felbeck H."/>
            <person name="Thuermer A."/>
            <person name="Albrecht D."/>
            <person name="Wollherr A."/>
            <person name="Kabisch J."/>
            <person name="Lehmann R."/>
            <person name="Daniel R."/>
            <person name="Liesegang H."/>
            <person name="Hecker M."/>
            <person name="Sievert S.M."/>
            <person name="Schweder T."/>
        </authorList>
    </citation>
    <scope>NUCLEOTIDE SEQUENCE [LARGE SCALE GENOMIC DNA]</scope>
</reference>
<evidence type="ECO:0000313" key="20">
    <source>
        <dbReference type="EMBL" id="EGV50822.1"/>
    </source>
</evidence>
<accession>G2DEW0</accession>
<keyword evidence="8 19" id="KW-0169">Cobalamin biosynthesis</keyword>
<evidence type="ECO:0000256" key="6">
    <source>
        <dbReference type="ARBA" id="ARBA00015850"/>
    </source>
</evidence>
<protein>
    <recommendedName>
        <fullName evidence="6 19">Adenosylcobinamide-GDP ribazoletransferase</fullName>
        <ecNumber evidence="5 19">2.7.8.26</ecNumber>
    </recommendedName>
    <alternativeName>
        <fullName evidence="16 19">Cobalamin synthase</fullName>
    </alternativeName>
    <alternativeName>
        <fullName evidence="15 19">Cobalamin-5'-phosphate synthase</fullName>
    </alternativeName>
</protein>
<evidence type="ECO:0000256" key="2">
    <source>
        <dbReference type="ARBA" id="ARBA00004651"/>
    </source>
</evidence>
<dbReference type="HAMAP" id="MF_00719">
    <property type="entry name" value="CobS"/>
    <property type="match status" value="1"/>
</dbReference>
<evidence type="ECO:0000256" key="7">
    <source>
        <dbReference type="ARBA" id="ARBA00022475"/>
    </source>
</evidence>
<evidence type="ECO:0000256" key="16">
    <source>
        <dbReference type="ARBA" id="ARBA00032853"/>
    </source>
</evidence>
<comment type="similarity">
    <text evidence="4 19">Belongs to the CobS family.</text>
</comment>
<dbReference type="UniPathway" id="UPA00148">
    <property type="reaction ID" value="UER00238"/>
</dbReference>
<comment type="function">
    <text evidence="14 19">Joins adenosylcobinamide-GDP and alpha-ribazole to generate adenosylcobalamin (Ado-cobalamin). Also synthesizes adenosylcobalamin 5'-phosphate from adenosylcobinamide-GDP and alpha-ribazole 5'-phosphate.</text>
</comment>
<evidence type="ECO:0000256" key="19">
    <source>
        <dbReference type="HAMAP-Rule" id="MF_00719"/>
    </source>
</evidence>
<evidence type="ECO:0000256" key="8">
    <source>
        <dbReference type="ARBA" id="ARBA00022573"/>
    </source>
</evidence>
<dbReference type="AlphaFoldDB" id="G2DEW0"/>
<feature type="transmembrane region" description="Helical" evidence="19">
    <location>
        <begin position="124"/>
        <end position="143"/>
    </location>
</feature>
<dbReference type="Proteomes" id="UP000004491">
    <property type="component" value="Unassembled WGS sequence"/>
</dbReference>
<dbReference type="NCBIfam" id="NF001278">
    <property type="entry name" value="PRK00235.1-5"/>
    <property type="match status" value="1"/>
</dbReference>
<evidence type="ECO:0000256" key="14">
    <source>
        <dbReference type="ARBA" id="ARBA00025228"/>
    </source>
</evidence>
<feature type="transmembrane region" description="Helical" evidence="19">
    <location>
        <begin position="155"/>
        <end position="177"/>
    </location>
</feature>
<keyword evidence="10 19" id="KW-0812">Transmembrane</keyword>
<gene>
    <name evidence="19 20" type="primary">cobS</name>
    <name evidence="20" type="ORF">Rifp1Sym_ch00020</name>
</gene>
<sequence>MMRRKPHPPNRSNSSDMFPPRPFLVALQFLSVLPVRLKEPPDNKTMGRSLLYYPLVGLVIGALLAVLVLGLNEAPTFVAAALALTLWVLLTGALHLDGLADSADAWIGGLGDPKRTLAIMKDPYCGPAAVVTLVLVLLIKFTALQHLITCENWQALLLAPVLGRTALVLLFLTTPYVRSNGLGSLLSGHLPRRVSLVVTLSTLAAVPIFIGIPGFWLLFTMAGIFFLLRTLMLRRIGGTTGDTAGALVEITETMMLLTAALMA</sequence>
<keyword evidence="11 19" id="KW-0460">Magnesium</keyword>
<dbReference type="GO" id="GO:0009236">
    <property type="term" value="P:cobalamin biosynthetic process"/>
    <property type="evidence" value="ECO:0007669"/>
    <property type="project" value="UniProtKB-UniRule"/>
</dbReference>
<comment type="subcellular location">
    <subcellularLocation>
        <location evidence="2 19">Cell membrane</location>
        <topology evidence="2 19">Multi-pass membrane protein</topology>
    </subcellularLocation>
</comment>
<evidence type="ECO:0000256" key="1">
    <source>
        <dbReference type="ARBA" id="ARBA00001946"/>
    </source>
</evidence>
<comment type="caution">
    <text evidence="20">The sequence shown here is derived from an EMBL/GenBank/DDBJ whole genome shotgun (WGS) entry which is preliminary data.</text>
</comment>
<evidence type="ECO:0000256" key="10">
    <source>
        <dbReference type="ARBA" id="ARBA00022692"/>
    </source>
</evidence>
<dbReference type="NCBIfam" id="TIGR00317">
    <property type="entry name" value="cobS"/>
    <property type="match status" value="1"/>
</dbReference>